<sequence>MLGYEKRGLLLRSRYAIPLLINGNPNQSALTNMCLVQGSSTILLVVQEDKSTISVRDPELQVIAEAIATFQWNNRIRARLGEPELDSMTIPCIAMIGTRPIFYLVPVTRELSEAVATAQYLSPPTVVKKCVVVSNNRRLSEGMETPDFRQVALQHYTAFRTLAEAHWSAFIIPVEMEA</sequence>
<dbReference type="OrthoDB" id="3253976at2759"/>
<evidence type="ECO:0000313" key="2">
    <source>
        <dbReference type="Proteomes" id="UP000054166"/>
    </source>
</evidence>
<protein>
    <submittedName>
        <fullName evidence="1">Uncharacterized protein</fullName>
    </submittedName>
</protein>
<dbReference type="InParanoid" id="A0A0C3AMY8"/>
<name>A0A0C3AMY8_PILCF</name>
<dbReference type="EMBL" id="KN833049">
    <property type="protein sequence ID" value="KIM75258.1"/>
    <property type="molecule type" value="Genomic_DNA"/>
</dbReference>
<organism evidence="1 2">
    <name type="scientific">Piloderma croceum (strain F 1598)</name>
    <dbReference type="NCBI Taxonomy" id="765440"/>
    <lineage>
        <taxon>Eukaryota</taxon>
        <taxon>Fungi</taxon>
        <taxon>Dikarya</taxon>
        <taxon>Basidiomycota</taxon>
        <taxon>Agaricomycotina</taxon>
        <taxon>Agaricomycetes</taxon>
        <taxon>Agaricomycetidae</taxon>
        <taxon>Atheliales</taxon>
        <taxon>Atheliaceae</taxon>
        <taxon>Piloderma</taxon>
    </lineage>
</organism>
<evidence type="ECO:0000313" key="1">
    <source>
        <dbReference type="EMBL" id="KIM75258.1"/>
    </source>
</evidence>
<dbReference type="STRING" id="765440.A0A0C3AMY8"/>
<accession>A0A0C3AMY8</accession>
<dbReference type="Proteomes" id="UP000054166">
    <property type="component" value="Unassembled WGS sequence"/>
</dbReference>
<reference evidence="1 2" key="1">
    <citation type="submission" date="2014-04" db="EMBL/GenBank/DDBJ databases">
        <authorList>
            <consortium name="DOE Joint Genome Institute"/>
            <person name="Kuo A."/>
            <person name="Tarkka M."/>
            <person name="Buscot F."/>
            <person name="Kohler A."/>
            <person name="Nagy L.G."/>
            <person name="Floudas D."/>
            <person name="Copeland A."/>
            <person name="Barry K.W."/>
            <person name="Cichocki N."/>
            <person name="Veneault-Fourrey C."/>
            <person name="LaButti K."/>
            <person name="Lindquist E.A."/>
            <person name="Lipzen A."/>
            <person name="Lundell T."/>
            <person name="Morin E."/>
            <person name="Murat C."/>
            <person name="Sun H."/>
            <person name="Tunlid A."/>
            <person name="Henrissat B."/>
            <person name="Grigoriev I.V."/>
            <person name="Hibbett D.S."/>
            <person name="Martin F."/>
            <person name="Nordberg H.P."/>
            <person name="Cantor M.N."/>
            <person name="Hua S.X."/>
        </authorList>
    </citation>
    <scope>NUCLEOTIDE SEQUENCE [LARGE SCALE GENOMIC DNA]</scope>
    <source>
        <strain evidence="1 2">F 1598</strain>
    </source>
</reference>
<keyword evidence="2" id="KW-1185">Reference proteome</keyword>
<proteinExistence type="predicted"/>
<reference evidence="2" key="2">
    <citation type="submission" date="2015-01" db="EMBL/GenBank/DDBJ databases">
        <title>Evolutionary Origins and Diversification of the Mycorrhizal Mutualists.</title>
        <authorList>
            <consortium name="DOE Joint Genome Institute"/>
            <consortium name="Mycorrhizal Genomics Consortium"/>
            <person name="Kohler A."/>
            <person name="Kuo A."/>
            <person name="Nagy L.G."/>
            <person name="Floudas D."/>
            <person name="Copeland A."/>
            <person name="Barry K.W."/>
            <person name="Cichocki N."/>
            <person name="Veneault-Fourrey C."/>
            <person name="LaButti K."/>
            <person name="Lindquist E.A."/>
            <person name="Lipzen A."/>
            <person name="Lundell T."/>
            <person name="Morin E."/>
            <person name="Murat C."/>
            <person name="Riley R."/>
            <person name="Ohm R."/>
            <person name="Sun H."/>
            <person name="Tunlid A."/>
            <person name="Henrissat B."/>
            <person name="Grigoriev I.V."/>
            <person name="Hibbett D.S."/>
            <person name="Martin F."/>
        </authorList>
    </citation>
    <scope>NUCLEOTIDE SEQUENCE [LARGE SCALE GENOMIC DNA]</scope>
    <source>
        <strain evidence="2">F 1598</strain>
    </source>
</reference>
<dbReference type="HOGENOM" id="CLU_078038_1_0_1"/>
<dbReference type="AlphaFoldDB" id="A0A0C3AMY8"/>
<gene>
    <name evidence="1" type="ORF">PILCRDRAFT_827515</name>
</gene>